<comment type="similarity">
    <text evidence="1">Belongs to the UPF0065 (bug) family.</text>
</comment>
<dbReference type="InterPro" id="IPR005064">
    <property type="entry name" value="BUG"/>
</dbReference>
<proteinExistence type="inferred from homology"/>
<accession>A0ABX6P737</accession>
<gene>
    <name evidence="3" type="ORF">HK414_22160</name>
</gene>
<protein>
    <submittedName>
        <fullName evidence="3">Tripartite tricarboxylate transporter substrate binding protein</fullName>
    </submittedName>
</protein>
<evidence type="ECO:0000256" key="2">
    <source>
        <dbReference type="SAM" id="MobiDB-lite"/>
    </source>
</evidence>
<name>A0ABX6P737_9BURK</name>
<organism evidence="3 4">
    <name type="scientific">Ramlibacter terrae</name>
    <dbReference type="NCBI Taxonomy" id="2732511"/>
    <lineage>
        <taxon>Bacteria</taxon>
        <taxon>Pseudomonadati</taxon>
        <taxon>Pseudomonadota</taxon>
        <taxon>Betaproteobacteria</taxon>
        <taxon>Burkholderiales</taxon>
        <taxon>Comamonadaceae</taxon>
        <taxon>Ramlibacter</taxon>
    </lineage>
</organism>
<dbReference type="CDD" id="cd07012">
    <property type="entry name" value="PBP2_Bug_TTT"/>
    <property type="match status" value="1"/>
</dbReference>
<dbReference type="SUPFAM" id="SSF53850">
    <property type="entry name" value="Periplasmic binding protein-like II"/>
    <property type="match status" value="1"/>
</dbReference>
<dbReference type="PANTHER" id="PTHR42928:SF5">
    <property type="entry name" value="BLR1237 PROTEIN"/>
    <property type="match status" value="1"/>
</dbReference>
<keyword evidence="4" id="KW-1185">Reference proteome</keyword>
<evidence type="ECO:0000313" key="4">
    <source>
        <dbReference type="Proteomes" id="UP000500826"/>
    </source>
</evidence>
<dbReference type="Proteomes" id="UP000500826">
    <property type="component" value="Chromosome"/>
</dbReference>
<dbReference type="InterPro" id="IPR042100">
    <property type="entry name" value="Bug_dom1"/>
</dbReference>
<reference evidence="3 4" key="1">
    <citation type="submission" date="2020-05" db="EMBL/GenBank/DDBJ databases">
        <title>Ramlibacter rhizophilus sp. nov., isolated from rhizosphere soil of national flower Mugunghwa from South Korea.</title>
        <authorList>
            <person name="Zheng-Fei Y."/>
            <person name="Huan T."/>
        </authorList>
    </citation>
    <scope>NUCLEOTIDE SEQUENCE [LARGE SCALE GENOMIC DNA]</scope>
    <source>
        <strain evidence="3 4">H242</strain>
    </source>
</reference>
<dbReference type="Gene3D" id="3.40.190.10">
    <property type="entry name" value="Periplasmic binding protein-like II"/>
    <property type="match status" value="1"/>
</dbReference>
<dbReference type="Pfam" id="PF03401">
    <property type="entry name" value="TctC"/>
    <property type="match status" value="1"/>
</dbReference>
<dbReference type="PANTHER" id="PTHR42928">
    <property type="entry name" value="TRICARBOXYLATE-BINDING PROTEIN"/>
    <property type="match status" value="1"/>
</dbReference>
<evidence type="ECO:0000313" key="3">
    <source>
        <dbReference type="EMBL" id="QJW85163.1"/>
    </source>
</evidence>
<dbReference type="Gene3D" id="3.40.190.150">
    <property type="entry name" value="Bordetella uptake gene, domain 1"/>
    <property type="match status" value="1"/>
</dbReference>
<feature type="region of interest" description="Disordered" evidence="2">
    <location>
        <begin position="244"/>
        <end position="266"/>
    </location>
</feature>
<dbReference type="EMBL" id="CP053418">
    <property type="protein sequence ID" value="QJW85163.1"/>
    <property type="molecule type" value="Genomic_DNA"/>
</dbReference>
<sequence>MSITACNSILMHPSSPGVFMRTAARLFVLLLALACHLAFAREFPTKPLRLLVGYAPGGPSDAIARAIARELETELKQPVVVENKAGAAGIISLEALTQSPADGYTLGLLSNSTTTALHFGNKPLDVDRRATVLAQFVATRLILAVNPKVVDVRSLAQFIAHAKGKPGLTYTSSGQGSPGHPGMELFARQKGLQFTHVPYRGSAPAMQDVVAGRVGIVVVDASTAAPFIASGDLRPVVTVSTARAPGLPDLPTALEQGSWRSRSIPP</sequence>
<evidence type="ECO:0000256" key="1">
    <source>
        <dbReference type="ARBA" id="ARBA00006987"/>
    </source>
</evidence>